<feature type="transmembrane region" description="Helical" evidence="6">
    <location>
        <begin position="65"/>
        <end position="83"/>
    </location>
</feature>
<keyword evidence="8" id="KW-1185">Reference proteome</keyword>
<dbReference type="RefSeq" id="WP_066826838.1">
    <property type="nucleotide sequence ID" value="NZ_LTBA01000043.1"/>
</dbReference>
<dbReference type="OrthoDB" id="153043at2"/>
<evidence type="ECO:0000313" key="8">
    <source>
        <dbReference type="Proteomes" id="UP000075531"/>
    </source>
</evidence>
<keyword evidence="3 6" id="KW-0812">Transmembrane</keyword>
<evidence type="ECO:0000256" key="5">
    <source>
        <dbReference type="ARBA" id="ARBA00023136"/>
    </source>
</evidence>
<dbReference type="PANTHER" id="PTHR31885:SF6">
    <property type="entry name" value="GH04784P"/>
    <property type="match status" value="1"/>
</dbReference>
<comment type="subcellular location">
    <subcellularLocation>
        <location evidence="1">Membrane</location>
        <topology evidence="1">Multi-pass membrane protein</topology>
    </subcellularLocation>
</comment>
<keyword evidence="5 6" id="KW-0472">Membrane</keyword>
<evidence type="ECO:0000313" key="7">
    <source>
        <dbReference type="EMBL" id="KYH31782.1"/>
    </source>
</evidence>
<organism evidence="7 8">
    <name type="scientific">Clostridium tepidiprofundi DSM 19306</name>
    <dbReference type="NCBI Taxonomy" id="1121338"/>
    <lineage>
        <taxon>Bacteria</taxon>
        <taxon>Bacillati</taxon>
        <taxon>Bacillota</taxon>
        <taxon>Clostridia</taxon>
        <taxon>Eubacteriales</taxon>
        <taxon>Clostridiaceae</taxon>
        <taxon>Clostridium</taxon>
    </lineage>
</organism>
<sequence length="237" mass="26466">MGINYLSSIKTLFVLQILLFIFGVVLALRNKTNARSLPLSIKIVISLSMTTAAFVIAFYGIKATFFYSIFVFLGIMFSFIGDLTMASVIKLKNRLIGGMTFFAITHIFYIFAYVATMINGDVKIGMYVIISLVISIIVIIICKMLFVKKDIKANKVRIAAVLYGACISLMASFAFFLAFSLGGKWWITFISAMIFIISDFMIAISDILNIRIKNVGIWVWATYLAAQMGIVYAVILH</sequence>
<evidence type="ECO:0000256" key="1">
    <source>
        <dbReference type="ARBA" id="ARBA00004141"/>
    </source>
</evidence>
<feature type="transmembrane region" description="Helical" evidence="6">
    <location>
        <begin position="158"/>
        <end position="179"/>
    </location>
</feature>
<dbReference type="Pfam" id="PF07947">
    <property type="entry name" value="YhhN"/>
    <property type="match status" value="1"/>
</dbReference>
<accession>A0A151AW45</accession>
<dbReference type="EMBL" id="LTBA01000043">
    <property type="protein sequence ID" value="KYH31782.1"/>
    <property type="molecule type" value="Genomic_DNA"/>
</dbReference>
<name>A0A151AW45_9CLOT</name>
<feature type="transmembrane region" description="Helical" evidence="6">
    <location>
        <begin position="124"/>
        <end position="146"/>
    </location>
</feature>
<dbReference type="GO" id="GO:0016020">
    <property type="term" value="C:membrane"/>
    <property type="evidence" value="ECO:0007669"/>
    <property type="project" value="UniProtKB-SubCell"/>
</dbReference>
<feature type="transmembrane region" description="Helical" evidence="6">
    <location>
        <begin position="95"/>
        <end position="118"/>
    </location>
</feature>
<evidence type="ECO:0000256" key="6">
    <source>
        <dbReference type="SAM" id="Phobius"/>
    </source>
</evidence>
<reference evidence="7 8" key="1">
    <citation type="submission" date="2016-02" db="EMBL/GenBank/DDBJ databases">
        <title>Genome sequence of Clostridium tepidiprofundi DSM 19306.</title>
        <authorList>
            <person name="Poehlein A."/>
            <person name="Daniel R."/>
        </authorList>
    </citation>
    <scope>NUCLEOTIDE SEQUENCE [LARGE SCALE GENOMIC DNA]</scope>
    <source>
        <strain evidence="7 8">DSM 19306</strain>
    </source>
</reference>
<feature type="transmembrane region" description="Helical" evidence="6">
    <location>
        <begin position="215"/>
        <end position="235"/>
    </location>
</feature>
<feature type="transmembrane region" description="Helical" evidence="6">
    <location>
        <begin position="12"/>
        <end position="28"/>
    </location>
</feature>
<keyword evidence="4 6" id="KW-1133">Transmembrane helix</keyword>
<evidence type="ECO:0000256" key="4">
    <source>
        <dbReference type="ARBA" id="ARBA00022989"/>
    </source>
</evidence>
<evidence type="ECO:0000256" key="3">
    <source>
        <dbReference type="ARBA" id="ARBA00022692"/>
    </source>
</evidence>
<dbReference type="AlphaFoldDB" id="A0A151AW45"/>
<comment type="similarity">
    <text evidence="2">Belongs to the TMEM86 family.</text>
</comment>
<feature type="transmembrane region" description="Helical" evidence="6">
    <location>
        <begin position="40"/>
        <end position="59"/>
    </location>
</feature>
<proteinExistence type="inferred from homology"/>
<protein>
    <submittedName>
        <fullName evidence="7">YhhN-like protein</fullName>
    </submittedName>
</protein>
<feature type="transmembrane region" description="Helical" evidence="6">
    <location>
        <begin position="185"/>
        <end position="208"/>
    </location>
</feature>
<evidence type="ECO:0000256" key="2">
    <source>
        <dbReference type="ARBA" id="ARBA00007375"/>
    </source>
</evidence>
<dbReference type="STRING" id="1121338.CLTEP_23270"/>
<dbReference type="Proteomes" id="UP000075531">
    <property type="component" value="Unassembled WGS sequence"/>
</dbReference>
<comment type="caution">
    <text evidence="7">The sequence shown here is derived from an EMBL/GenBank/DDBJ whole genome shotgun (WGS) entry which is preliminary data.</text>
</comment>
<dbReference type="InterPro" id="IPR012506">
    <property type="entry name" value="TMEM86B-like"/>
</dbReference>
<dbReference type="PATRIC" id="fig|1121338.3.peg.2405"/>
<gene>
    <name evidence="7" type="ORF">CLTEP_23270</name>
</gene>
<dbReference type="PANTHER" id="PTHR31885">
    <property type="entry name" value="GH04784P"/>
    <property type="match status" value="1"/>
</dbReference>
<dbReference type="GO" id="GO:0016787">
    <property type="term" value="F:hydrolase activity"/>
    <property type="evidence" value="ECO:0007669"/>
    <property type="project" value="TreeGrafter"/>
</dbReference>